<protein>
    <submittedName>
        <fullName evidence="2">Uncharacterized protein</fullName>
    </submittedName>
</protein>
<evidence type="ECO:0000256" key="1">
    <source>
        <dbReference type="SAM" id="SignalP"/>
    </source>
</evidence>
<feature type="chain" id="PRO_5017696162" evidence="1">
    <location>
        <begin position="20"/>
        <end position="179"/>
    </location>
</feature>
<dbReference type="Proteomes" id="UP000256769">
    <property type="component" value="Unassembled WGS sequence"/>
</dbReference>
<name>A0A3D9CIM0_9FLAO</name>
<proteinExistence type="predicted"/>
<dbReference type="RefSeq" id="WP_115962520.1">
    <property type="nucleotide sequence ID" value="NZ_CBCRVL010000016.1"/>
</dbReference>
<keyword evidence="1" id="KW-0732">Signal</keyword>
<organism evidence="2 3">
    <name type="scientific">Chryseobacterium flavum</name>
    <dbReference type="NCBI Taxonomy" id="415851"/>
    <lineage>
        <taxon>Bacteria</taxon>
        <taxon>Pseudomonadati</taxon>
        <taxon>Bacteroidota</taxon>
        <taxon>Flavobacteriia</taxon>
        <taxon>Flavobacteriales</taxon>
        <taxon>Weeksellaceae</taxon>
        <taxon>Chryseobacterium group</taxon>
        <taxon>Chryseobacterium</taxon>
    </lineage>
</organism>
<feature type="signal peptide" evidence="1">
    <location>
        <begin position="1"/>
        <end position="19"/>
    </location>
</feature>
<reference evidence="2 3" key="1">
    <citation type="journal article" date="2007" name="Int. J. Syst. Evol. Microbiol.">
        <title>Chryseobacterium flavum sp. nov., isolated from polluted soil.</title>
        <authorList>
            <person name="Zhou Y."/>
            <person name="Dong J."/>
            <person name="Wang X."/>
            <person name="Huang X."/>
            <person name="Zhang K.Y."/>
            <person name="Zhang Y.Q."/>
            <person name="Guo Y.F."/>
            <person name="Lai R."/>
            <person name="Li W.J."/>
        </authorList>
    </citation>
    <scope>NUCLEOTIDE SEQUENCE [LARGE SCALE GENOMIC DNA]</scope>
    <source>
        <strain evidence="2 3">KCTC 12877</strain>
    </source>
</reference>
<dbReference type="OrthoDB" id="1524444at2"/>
<dbReference type="EMBL" id="QNUE01000014">
    <property type="protein sequence ID" value="REC65489.1"/>
    <property type="molecule type" value="Genomic_DNA"/>
</dbReference>
<evidence type="ECO:0000313" key="2">
    <source>
        <dbReference type="EMBL" id="REC65489.1"/>
    </source>
</evidence>
<dbReference type="PROSITE" id="PS51257">
    <property type="entry name" value="PROKAR_LIPOPROTEIN"/>
    <property type="match status" value="1"/>
</dbReference>
<keyword evidence="3" id="KW-1185">Reference proteome</keyword>
<comment type="caution">
    <text evidence="2">The sequence shown here is derived from an EMBL/GenBank/DDBJ whole genome shotgun (WGS) entry which is preliminary data.</text>
</comment>
<accession>A0A3D9CIM0</accession>
<gene>
    <name evidence="2" type="ORF">DRF59_16200</name>
</gene>
<sequence length="179" mass="19689">MKKILPFILLAGIGFLAYSCDNSDDVVVQNTVDSRMKDITGTFTGANNANWTISQGLSIKNTDVVLVYRNINSNTNASAIWQLIPKTFYLSNGRELDYNYIFNSQNVDISTEANFDQSTLVGAEASQYLINQTFRIVLVPADPAGKSASNAAAVDYSDYNAVIKYYKLDDSNVPSTKVN</sequence>
<dbReference type="AlphaFoldDB" id="A0A3D9CIM0"/>
<evidence type="ECO:0000313" key="3">
    <source>
        <dbReference type="Proteomes" id="UP000256769"/>
    </source>
</evidence>